<protein>
    <recommendedName>
        <fullName evidence="2 5">Methionyl-tRNA formyltransferase</fullName>
        <ecNumber evidence="2 5">2.1.2.9</ecNumber>
    </recommendedName>
</protein>
<dbReference type="InterPro" id="IPR002376">
    <property type="entry name" value="Formyl_transf_N"/>
</dbReference>
<dbReference type="Pfam" id="PF02911">
    <property type="entry name" value="Formyl_trans_C"/>
    <property type="match status" value="1"/>
</dbReference>
<dbReference type="InterPro" id="IPR036477">
    <property type="entry name" value="Formyl_transf_N_sf"/>
</dbReference>
<comment type="similarity">
    <text evidence="1 5">Belongs to the Fmt family.</text>
</comment>
<evidence type="ECO:0000256" key="3">
    <source>
        <dbReference type="ARBA" id="ARBA00022679"/>
    </source>
</evidence>
<name>A0A1W9HQH7_9HYPH</name>
<dbReference type="RefSeq" id="WP_376800052.1">
    <property type="nucleotide sequence ID" value="NZ_DBNB01000019.1"/>
</dbReference>
<dbReference type="SUPFAM" id="SSF53328">
    <property type="entry name" value="Formyltransferase"/>
    <property type="match status" value="1"/>
</dbReference>
<dbReference type="GO" id="GO:0005829">
    <property type="term" value="C:cytosol"/>
    <property type="evidence" value="ECO:0007669"/>
    <property type="project" value="TreeGrafter"/>
</dbReference>
<dbReference type="InterPro" id="IPR041711">
    <property type="entry name" value="Met-tRNA-FMT_N"/>
</dbReference>
<evidence type="ECO:0000256" key="2">
    <source>
        <dbReference type="ARBA" id="ARBA00012261"/>
    </source>
</evidence>
<dbReference type="Pfam" id="PF00551">
    <property type="entry name" value="Formyl_trans_N"/>
    <property type="match status" value="1"/>
</dbReference>
<proteinExistence type="inferred from homology"/>
<dbReference type="EMBL" id="LWDL01000031">
    <property type="protein sequence ID" value="OQW49501.1"/>
    <property type="molecule type" value="Genomic_DNA"/>
</dbReference>
<evidence type="ECO:0000313" key="8">
    <source>
        <dbReference type="EMBL" id="OQW49501.1"/>
    </source>
</evidence>
<accession>A0A1W9HQH7</accession>
<dbReference type="InterPro" id="IPR005794">
    <property type="entry name" value="Fmt"/>
</dbReference>
<evidence type="ECO:0000259" key="7">
    <source>
        <dbReference type="Pfam" id="PF02911"/>
    </source>
</evidence>
<organism evidence="8 9">
    <name type="scientific">Candidatus Raskinella chloraquaticus</name>
    <dbReference type="NCBI Taxonomy" id="1951219"/>
    <lineage>
        <taxon>Bacteria</taxon>
        <taxon>Pseudomonadati</taxon>
        <taxon>Pseudomonadota</taxon>
        <taxon>Alphaproteobacteria</taxon>
        <taxon>Hyphomicrobiales</taxon>
        <taxon>Phreatobacteraceae</taxon>
        <taxon>Candidatus Raskinella</taxon>
    </lineage>
</organism>
<evidence type="ECO:0000256" key="1">
    <source>
        <dbReference type="ARBA" id="ARBA00010699"/>
    </source>
</evidence>
<dbReference type="EC" id="2.1.2.9" evidence="2 5"/>
<sequence length="310" mass="33029">MPLSVVFMGTPDFAVPTLEAVLAAGHRVTAVYTQPARPAGRGMSVVATPVELAARRHGLDIRTPVDFRDGADVAALAATAPDVILVVAYGLLLPPAVLAIPRHGCLNLHASLLPRWRGAAPLHRAVMAGDEETGVMVMRMERGLDTGPVAMSARSLLSCDDTTGDLHDRLKIVGAGLMVDALRRLEAGTLSFTPQADAGIVYARKIDKGETRIDWAKPASVVRRHIHGLSPFPGAWCEIMTPQGGERLKILRCEYVDASGPPATILDDRLAIACAEGAVRPLLVQRAGRKVMDRDTALRGLDLAPGMTVR</sequence>
<dbReference type="CDD" id="cd08646">
    <property type="entry name" value="FMT_core_Met-tRNA-FMT_N"/>
    <property type="match status" value="1"/>
</dbReference>
<dbReference type="AlphaFoldDB" id="A0A1W9HQH7"/>
<feature type="domain" description="Formyl transferase C-terminal" evidence="7">
    <location>
        <begin position="205"/>
        <end position="300"/>
    </location>
</feature>
<keyword evidence="4 5" id="KW-0648">Protein biosynthesis</keyword>
<dbReference type="GO" id="GO:0004479">
    <property type="term" value="F:methionyl-tRNA formyltransferase activity"/>
    <property type="evidence" value="ECO:0007669"/>
    <property type="project" value="UniProtKB-UniRule"/>
</dbReference>
<dbReference type="InterPro" id="IPR011034">
    <property type="entry name" value="Formyl_transferase-like_C_sf"/>
</dbReference>
<dbReference type="PANTHER" id="PTHR11138:SF5">
    <property type="entry name" value="METHIONYL-TRNA FORMYLTRANSFERASE, MITOCHONDRIAL"/>
    <property type="match status" value="1"/>
</dbReference>
<dbReference type="PANTHER" id="PTHR11138">
    <property type="entry name" value="METHIONYL-TRNA FORMYLTRANSFERASE"/>
    <property type="match status" value="1"/>
</dbReference>
<dbReference type="InterPro" id="IPR005793">
    <property type="entry name" value="Formyl_trans_C"/>
</dbReference>
<dbReference type="HAMAP" id="MF_00182">
    <property type="entry name" value="Formyl_trans"/>
    <property type="match status" value="1"/>
</dbReference>
<feature type="binding site" evidence="5">
    <location>
        <begin position="111"/>
        <end position="114"/>
    </location>
    <ligand>
        <name>(6S)-5,6,7,8-tetrahydrofolate</name>
        <dbReference type="ChEBI" id="CHEBI:57453"/>
    </ligand>
</feature>
<comment type="catalytic activity">
    <reaction evidence="5">
        <text>L-methionyl-tRNA(fMet) + (6R)-10-formyltetrahydrofolate = N-formyl-L-methionyl-tRNA(fMet) + (6S)-5,6,7,8-tetrahydrofolate + H(+)</text>
        <dbReference type="Rhea" id="RHEA:24380"/>
        <dbReference type="Rhea" id="RHEA-COMP:9952"/>
        <dbReference type="Rhea" id="RHEA-COMP:9953"/>
        <dbReference type="ChEBI" id="CHEBI:15378"/>
        <dbReference type="ChEBI" id="CHEBI:57453"/>
        <dbReference type="ChEBI" id="CHEBI:78530"/>
        <dbReference type="ChEBI" id="CHEBI:78844"/>
        <dbReference type="ChEBI" id="CHEBI:195366"/>
        <dbReference type="EC" id="2.1.2.9"/>
    </reaction>
</comment>
<evidence type="ECO:0000256" key="4">
    <source>
        <dbReference type="ARBA" id="ARBA00022917"/>
    </source>
</evidence>
<evidence type="ECO:0000259" key="6">
    <source>
        <dbReference type="Pfam" id="PF00551"/>
    </source>
</evidence>
<dbReference type="Proteomes" id="UP000192872">
    <property type="component" value="Unassembled WGS sequence"/>
</dbReference>
<comment type="function">
    <text evidence="5">Attaches a formyl group to the free amino group of methionyl-tRNA(fMet). The formyl group appears to play a dual role in the initiator identity of N-formylmethionyl-tRNA by promoting its recognition by IF2 and preventing the misappropriation of this tRNA by the elongation apparatus.</text>
</comment>
<reference evidence="8 9" key="1">
    <citation type="journal article" date="2017" name="Water Res.">
        <title>Comammox in drinking water systems.</title>
        <authorList>
            <person name="Wang Y."/>
            <person name="Ma L."/>
            <person name="Mao Y."/>
            <person name="Jiang X."/>
            <person name="Xia Y."/>
            <person name="Yu K."/>
            <person name="Li B."/>
            <person name="Zhang T."/>
        </authorList>
    </citation>
    <scope>NUCLEOTIDE SEQUENCE [LARGE SCALE GENOMIC DNA]</scope>
    <source>
        <strain evidence="8">SG_bin8</strain>
    </source>
</reference>
<feature type="domain" description="Formyl transferase N-terminal" evidence="6">
    <location>
        <begin position="5"/>
        <end position="182"/>
    </location>
</feature>
<dbReference type="InterPro" id="IPR044135">
    <property type="entry name" value="Met-tRNA-FMT_C"/>
</dbReference>
<comment type="caution">
    <text evidence="8">The sequence shown here is derived from an EMBL/GenBank/DDBJ whole genome shotgun (WGS) entry which is preliminary data.</text>
</comment>
<dbReference type="SUPFAM" id="SSF50486">
    <property type="entry name" value="FMT C-terminal domain-like"/>
    <property type="match status" value="1"/>
</dbReference>
<dbReference type="STRING" id="1827387.A4S15_01825"/>
<dbReference type="CDD" id="cd08704">
    <property type="entry name" value="Met_tRNA_FMT_C"/>
    <property type="match status" value="1"/>
</dbReference>
<keyword evidence="3 5" id="KW-0808">Transferase</keyword>
<evidence type="ECO:0000313" key="9">
    <source>
        <dbReference type="Proteomes" id="UP000192872"/>
    </source>
</evidence>
<evidence type="ECO:0000256" key="5">
    <source>
        <dbReference type="HAMAP-Rule" id="MF_00182"/>
    </source>
</evidence>
<dbReference type="Gene3D" id="3.40.50.12230">
    <property type="match status" value="1"/>
</dbReference>
<dbReference type="NCBIfam" id="TIGR00460">
    <property type="entry name" value="fmt"/>
    <property type="match status" value="1"/>
</dbReference>
<gene>
    <name evidence="5" type="primary">fmt</name>
    <name evidence="8" type="ORF">A4S15_01825</name>
</gene>